<dbReference type="GO" id="GO:0019773">
    <property type="term" value="C:proteasome core complex, alpha-subunit complex"/>
    <property type="evidence" value="ECO:0007669"/>
    <property type="project" value="UniProtKB-UniRule"/>
</dbReference>
<dbReference type="Pfam" id="PF00227">
    <property type="entry name" value="Proteasome"/>
    <property type="match status" value="1"/>
</dbReference>
<reference evidence="8 9" key="1">
    <citation type="submission" date="2016-11" db="EMBL/GenBank/DDBJ databases">
        <title>The macronuclear genome of Stentor coeruleus: a giant cell with tiny introns.</title>
        <authorList>
            <person name="Slabodnick M."/>
            <person name="Ruby J.G."/>
            <person name="Reiff S.B."/>
            <person name="Swart E.C."/>
            <person name="Gosai S."/>
            <person name="Prabakaran S."/>
            <person name="Witkowska E."/>
            <person name="Larue G.E."/>
            <person name="Fisher S."/>
            <person name="Freeman R.M."/>
            <person name="Gunawardena J."/>
            <person name="Chu W."/>
            <person name="Stover N.A."/>
            <person name="Gregory B.D."/>
            <person name="Nowacki M."/>
            <person name="Derisi J."/>
            <person name="Roy S.W."/>
            <person name="Marshall W.F."/>
            <person name="Sood P."/>
        </authorList>
    </citation>
    <scope>NUCLEOTIDE SEQUENCE [LARGE SCALE GENOMIC DNA]</scope>
    <source>
        <strain evidence="8">WM001</strain>
    </source>
</reference>
<comment type="subcellular location">
    <subcellularLocation>
        <location evidence="6">Cytoplasm</location>
    </subcellularLocation>
    <subcellularLocation>
        <location evidence="6">Nucleus</location>
    </subcellularLocation>
</comment>
<feature type="domain" description="Proteasome alpha-type subunits" evidence="7">
    <location>
        <begin position="5"/>
        <end position="27"/>
    </location>
</feature>
<sequence>MSRRYDSKTTTFNPQGRLMQVEYAMEAINNAGSTVGVLCSEGIVIGAERKQTSKLLERSKYSEKMYQIDSHIVCAAAGLTADANILINYARNMCQNYQFSYHQQIPVEQLVRQLCNAKQGYTQHGGLRPFGVSFLYAGWDPIYGSQLYCSDPSGNYLGWKAIAIGANNQSASGILKQDYDENCSLRQALGLVAKVICKSMDTTTPTPDKSKNYVVELITVTKSEKGVHYKALSDEEVQGLLQEFNLVNQ</sequence>
<evidence type="ECO:0000313" key="8">
    <source>
        <dbReference type="EMBL" id="OMJ83553.1"/>
    </source>
</evidence>
<dbReference type="PROSITE" id="PS51475">
    <property type="entry name" value="PROTEASOME_ALPHA_2"/>
    <property type="match status" value="1"/>
</dbReference>
<dbReference type="AlphaFoldDB" id="A0A1R2C3F4"/>
<dbReference type="Proteomes" id="UP000187209">
    <property type="component" value="Unassembled WGS sequence"/>
</dbReference>
<gene>
    <name evidence="8" type="ORF">SteCoe_15523</name>
</gene>
<dbReference type="Pfam" id="PF10584">
    <property type="entry name" value="Proteasome_A_N"/>
    <property type="match status" value="1"/>
</dbReference>
<evidence type="ECO:0000256" key="1">
    <source>
        <dbReference type="ARBA" id="ARBA00002000"/>
    </source>
</evidence>
<evidence type="ECO:0000256" key="6">
    <source>
        <dbReference type="RuleBase" id="RU004203"/>
    </source>
</evidence>
<keyword evidence="3 5" id="KW-0647">Proteasome</keyword>
<comment type="subunit">
    <text evidence="6">Component of the proteasome complex.</text>
</comment>
<dbReference type="InterPro" id="IPR050115">
    <property type="entry name" value="Proteasome_alpha"/>
</dbReference>
<evidence type="ECO:0000313" key="9">
    <source>
        <dbReference type="Proteomes" id="UP000187209"/>
    </source>
</evidence>
<dbReference type="InterPro" id="IPR029055">
    <property type="entry name" value="Ntn_hydrolases_N"/>
</dbReference>
<dbReference type="Gene3D" id="3.60.20.10">
    <property type="entry name" value="Glutamine Phosphoribosylpyrophosphate, subunit 1, domain 1"/>
    <property type="match status" value="1"/>
</dbReference>
<protein>
    <recommendedName>
        <fullName evidence="6">Proteasome subunit beta</fullName>
    </recommendedName>
</protein>
<evidence type="ECO:0000256" key="3">
    <source>
        <dbReference type="ARBA" id="ARBA00022942"/>
    </source>
</evidence>
<dbReference type="OrthoDB" id="298325at2759"/>
<dbReference type="InterPro" id="IPR001353">
    <property type="entry name" value="Proteasome_sua/b"/>
</dbReference>
<dbReference type="SMART" id="SM00948">
    <property type="entry name" value="Proteasome_A_N"/>
    <property type="match status" value="1"/>
</dbReference>
<dbReference type="GO" id="GO:0005634">
    <property type="term" value="C:nucleus"/>
    <property type="evidence" value="ECO:0007669"/>
    <property type="project" value="UniProtKB-SubCell"/>
</dbReference>
<proteinExistence type="inferred from homology"/>
<comment type="similarity">
    <text evidence="5">Belongs to the peptidase T1A family.</text>
</comment>
<dbReference type="FunFam" id="3.60.20.10:FF:000031">
    <property type="entry name" value="Proteasome subunit alpha type"/>
    <property type="match status" value="1"/>
</dbReference>
<comment type="function">
    <text evidence="6">Component of the proteasome, a multicatalytic proteinase complex which is characterized by its ability to cleave peptides with Arg, Phe, Tyr, Leu, and Glu adjacent to the leaving group at neutral or slightly basic pH. The proteasome has an ATP-dependent proteolytic activity.</text>
</comment>
<keyword evidence="9" id="KW-1185">Reference proteome</keyword>
<comment type="caution">
    <text evidence="8">The sequence shown here is derived from an EMBL/GenBank/DDBJ whole genome shotgun (WGS) entry which is preliminary data.</text>
</comment>
<accession>A0A1R2C3F4</accession>
<dbReference type="GO" id="GO:0005737">
    <property type="term" value="C:cytoplasm"/>
    <property type="evidence" value="ECO:0007669"/>
    <property type="project" value="UniProtKB-SubCell"/>
</dbReference>
<dbReference type="EMBL" id="MPUH01000300">
    <property type="protein sequence ID" value="OMJ83553.1"/>
    <property type="molecule type" value="Genomic_DNA"/>
</dbReference>
<evidence type="ECO:0000259" key="7">
    <source>
        <dbReference type="SMART" id="SM00948"/>
    </source>
</evidence>
<comment type="function">
    <text evidence="1">The proteasome is a multicatalytic proteinase complex which is characterized by its ability to cleave peptides with Arg, Phe, Tyr, Leu, and Glu adjacent to the leaving group at neutral or slightly basic pH. The proteasome has an ATP-dependent proteolytic activity.</text>
</comment>
<dbReference type="InterPro" id="IPR023332">
    <property type="entry name" value="Proteasome_alpha-type"/>
</dbReference>
<dbReference type="PROSITE" id="PS00854">
    <property type="entry name" value="PROTEASOME_BETA_1"/>
    <property type="match status" value="1"/>
</dbReference>
<dbReference type="InterPro" id="IPR016050">
    <property type="entry name" value="Proteasome_bsu_CS"/>
</dbReference>
<organism evidence="8 9">
    <name type="scientific">Stentor coeruleus</name>
    <dbReference type="NCBI Taxonomy" id="5963"/>
    <lineage>
        <taxon>Eukaryota</taxon>
        <taxon>Sar</taxon>
        <taxon>Alveolata</taxon>
        <taxon>Ciliophora</taxon>
        <taxon>Postciliodesmatophora</taxon>
        <taxon>Heterotrichea</taxon>
        <taxon>Heterotrichida</taxon>
        <taxon>Stentoridae</taxon>
        <taxon>Stentor</taxon>
    </lineage>
</organism>
<dbReference type="PANTHER" id="PTHR11599">
    <property type="entry name" value="PROTEASOME SUBUNIT ALPHA/BETA"/>
    <property type="match status" value="1"/>
</dbReference>
<dbReference type="InterPro" id="IPR000426">
    <property type="entry name" value="Proteasome_asu_N"/>
</dbReference>
<dbReference type="SUPFAM" id="SSF56235">
    <property type="entry name" value="N-terminal nucleophile aminohydrolases (Ntn hydrolases)"/>
    <property type="match status" value="1"/>
</dbReference>
<keyword evidence="2 6" id="KW-0963">Cytoplasm</keyword>
<comment type="similarity">
    <text evidence="6">Belongs to the peptidase T1B family.</text>
</comment>
<dbReference type="GO" id="GO:0006511">
    <property type="term" value="P:ubiquitin-dependent protein catabolic process"/>
    <property type="evidence" value="ECO:0007669"/>
    <property type="project" value="InterPro"/>
</dbReference>
<evidence type="ECO:0000256" key="5">
    <source>
        <dbReference type="PROSITE-ProRule" id="PRU00808"/>
    </source>
</evidence>
<keyword evidence="4 6" id="KW-0539">Nucleus</keyword>
<evidence type="ECO:0000256" key="4">
    <source>
        <dbReference type="ARBA" id="ARBA00023242"/>
    </source>
</evidence>
<name>A0A1R2C3F4_9CILI</name>
<dbReference type="NCBIfam" id="NF003075">
    <property type="entry name" value="PRK03996.1"/>
    <property type="match status" value="1"/>
</dbReference>
<evidence type="ECO:0000256" key="2">
    <source>
        <dbReference type="ARBA" id="ARBA00022490"/>
    </source>
</evidence>